<dbReference type="AlphaFoldDB" id="A0A8X7WJR2"/>
<evidence type="ECO:0000256" key="1">
    <source>
        <dbReference type="SAM" id="MobiDB-lite"/>
    </source>
</evidence>
<dbReference type="Proteomes" id="UP000886595">
    <property type="component" value="Unassembled WGS sequence"/>
</dbReference>
<keyword evidence="3" id="KW-1185">Reference proteome</keyword>
<name>A0A8X7WJR2_BRACI</name>
<proteinExistence type="predicted"/>
<dbReference type="EMBL" id="JAAMPC010000001">
    <property type="protein sequence ID" value="KAG2332204.1"/>
    <property type="molecule type" value="Genomic_DNA"/>
</dbReference>
<organism evidence="2 3">
    <name type="scientific">Brassica carinata</name>
    <name type="common">Ethiopian mustard</name>
    <name type="synonym">Abyssinian cabbage</name>
    <dbReference type="NCBI Taxonomy" id="52824"/>
    <lineage>
        <taxon>Eukaryota</taxon>
        <taxon>Viridiplantae</taxon>
        <taxon>Streptophyta</taxon>
        <taxon>Embryophyta</taxon>
        <taxon>Tracheophyta</taxon>
        <taxon>Spermatophyta</taxon>
        <taxon>Magnoliopsida</taxon>
        <taxon>eudicotyledons</taxon>
        <taxon>Gunneridae</taxon>
        <taxon>Pentapetalae</taxon>
        <taxon>rosids</taxon>
        <taxon>malvids</taxon>
        <taxon>Brassicales</taxon>
        <taxon>Brassicaceae</taxon>
        <taxon>Brassiceae</taxon>
        <taxon>Brassica</taxon>
    </lineage>
</organism>
<gene>
    <name evidence="2" type="ORF">Bca52824_003384</name>
</gene>
<evidence type="ECO:0000313" key="2">
    <source>
        <dbReference type="EMBL" id="KAG2332204.1"/>
    </source>
</evidence>
<reference evidence="2 3" key="1">
    <citation type="submission" date="2020-02" db="EMBL/GenBank/DDBJ databases">
        <authorList>
            <person name="Ma Q."/>
            <person name="Huang Y."/>
            <person name="Song X."/>
            <person name="Pei D."/>
        </authorList>
    </citation>
    <scope>NUCLEOTIDE SEQUENCE [LARGE SCALE GENOMIC DNA]</scope>
    <source>
        <strain evidence="2">Sxm20200214</strain>
        <tissue evidence="2">Leaf</tissue>
    </source>
</reference>
<sequence length="88" mass="9418">MYIQSSSNYPVSQPMTQQYQPESSAPNQNYGPVPSYQQASYHGVATSQAHDLSPSQFQATMQPPPVKAAQLHPMLSGAGQGTTDGFST</sequence>
<accession>A0A8X7WJR2</accession>
<protein>
    <submittedName>
        <fullName evidence="2">Uncharacterized protein</fullName>
    </submittedName>
</protein>
<evidence type="ECO:0000313" key="3">
    <source>
        <dbReference type="Proteomes" id="UP000886595"/>
    </source>
</evidence>
<comment type="caution">
    <text evidence="2">The sequence shown here is derived from an EMBL/GenBank/DDBJ whole genome shotgun (WGS) entry which is preliminary data.</text>
</comment>
<feature type="compositionally biased region" description="Polar residues" evidence="1">
    <location>
        <begin position="1"/>
        <end position="61"/>
    </location>
</feature>
<feature type="region of interest" description="Disordered" evidence="1">
    <location>
        <begin position="1"/>
        <end position="88"/>
    </location>
</feature>